<reference evidence="1" key="2">
    <citation type="submission" date="2020-10" db="EMBL/GenBank/DDBJ databases">
        <authorList>
            <person name="Cooper E.A."/>
            <person name="Brenton Z.W."/>
            <person name="Flinn B.S."/>
            <person name="Jenkins J."/>
            <person name="Shu S."/>
            <person name="Flowers D."/>
            <person name="Luo F."/>
            <person name="Wang Y."/>
            <person name="Xia P."/>
            <person name="Barry K."/>
            <person name="Daum C."/>
            <person name="Lipzen A."/>
            <person name="Yoshinaga Y."/>
            <person name="Schmutz J."/>
            <person name="Saski C."/>
            <person name="Vermerris W."/>
            <person name="Kresovich S."/>
        </authorList>
    </citation>
    <scope>NUCLEOTIDE SEQUENCE</scope>
</reference>
<accession>A0A921U9I7</accession>
<gene>
    <name evidence="1" type="ORF">BDA96_07G057600</name>
</gene>
<comment type="caution">
    <text evidence="1">The sequence shown here is derived from an EMBL/GenBank/DDBJ whole genome shotgun (WGS) entry which is preliminary data.</text>
</comment>
<reference evidence="1" key="1">
    <citation type="journal article" date="2019" name="BMC Genomics">
        <title>A new reference genome for Sorghum bicolor reveals high levels of sequence similarity between sweet and grain genotypes: implications for the genetics of sugar metabolism.</title>
        <authorList>
            <person name="Cooper E.A."/>
            <person name="Brenton Z.W."/>
            <person name="Flinn B.S."/>
            <person name="Jenkins J."/>
            <person name="Shu S."/>
            <person name="Flowers D."/>
            <person name="Luo F."/>
            <person name="Wang Y."/>
            <person name="Xia P."/>
            <person name="Barry K."/>
            <person name="Daum C."/>
            <person name="Lipzen A."/>
            <person name="Yoshinaga Y."/>
            <person name="Schmutz J."/>
            <person name="Saski C."/>
            <person name="Vermerris W."/>
            <person name="Kresovich S."/>
        </authorList>
    </citation>
    <scope>NUCLEOTIDE SEQUENCE</scope>
</reference>
<evidence type="ECO:0000313" key="1">
    <source>
        <dbReference type="EMBL" id="KAG0522671.1"/>
    </source>
</evidence>
<sequence>MSSTSLEASSKILLVVLAVDMGLRPKPSIASFQRRWCLQMPLRFMKASLEHCSTGCASPSFSSCFSL</sequence>
<dbReference type="EMBL" id="CM027686">
    <property type="protein sequence ID" value="KAG0522671.1"/>
    <property type="molecule type" value="Genomic_DNA"/>
</dbReference>
<protein>
    <submittedName>
        <fullName evidence="1">Uncharacterized protein</fullName>
    </submittedName>
</protein>
<name>A0A921U9I7_SORBI</name>
<organism evidence="1 2">
    <name type="scientific">Sorghum bicolor</name>
    <name type="common">Sorghum</name>
    <name type="synonym">Sorghum vulgare</name>
    <dbReference type="NCBI Taxonomy" id="4558"/>
    <lineage>
        <taxon>Eukaryota</taxon>
        <taxon>Viridiplantae</taxon>
        <taxon>Streptophyta</taxon>
        <taxon>Embryophyta</taxon>
        <taxon>Tracheophyta</taxon>
        <taxon>Spermatophyta</taxon>
        <taxon>Magnoliopsida</taxon>
        <taxon>Liliopsida</taxon>
        <taxon>Poales</taxon>
        <taxon>Poaceae</taxon>
        <taxon>PACMAD clade</taxon>
        <taxon>Panicoideae</taxon>
        <taxon>Andropogonodae</taxon>
        <taxon>Andropogoneae</taxon>
        <taxon>Sorghinae</taxon>
        <taxon>Sorghum</taxon>
    </lineage>
</organism>
<proteinExistence type="predicted"/>
<dbReference type="Proteomes" id="UP000807115">
    <property type="component" value="Chromosome 7"/>
</dbReference>
<evidence type="ECO:0000313" key="2">
    <source>
        <dbReference type="Proteomes" id="UP000807115"/>
    </source>
</evidence>
<dbReference type="AlphaFoldDB" id="A0A921U9I7"/>